<evidence type="ECO:0000256" key="1">
    <source>
        <dbReference type="ARBA" id="ARBA00022723"/>
    </source>
</evidence>
<dbReference type="SUPFAM" id="SSF55031">
    <property type="entry name" value="Bacterial exopeptidase dimerisation domain"/>
    <property type="match status" value="1"/>
</dbReference>
<reference evidence="4 5" key="1">
    <citation type="submission" date="2020-08" db="EMBL/GenBank/DDBJ databases">
        <title>Genomic Encyclopedia of Type Strains, Phase IV (KMG-IV): sequencing the most valuable type-strain genomes for metagenomic binning, comparative biology and taxonomic classification.</title>
        <authorList>
            <person name="Goeker M."/>
        </authorList>
    </citation>
    <scope>NUCLEOTIDE SEQUENCE [LARGE SCALE GENOMIC DNA]</scope>
    <source>
        <strain evidence="4 5">DSM 25966</strain>
    </source>
</reference>
<dbReference type="EMBL" id="JACIDS010000003">
    <property type="protein sequence ID" value="MBB3931427.1"/>
    <property type="molecule type" value="Genomic_DNA"/>
</dbReference>
<dbReference type="InterPro" id="IPR036264">
    <property type="entry name" value="Bact_exopeptidase_dim_dom"/>
</dbReference>
<evidence type="ECO:0000256" key="2">
    <source>
        <dbReference type="ARBA" id="ARBA00022801"/>
    </source>
</evidence>
<sequence>MNGINRDAAIELLKLIVSVPSVNPAFQREGMDPTLFGEERLARALAQWIEAQGLSSELDFVEPGRPNLIMRVKGTSGGPRMLWEGHLDTVQVTNMAAPFSPRIEGGRLYGRGAVDDGGCVVAFLLAMRALAADPPAGDVDFVAAMDEEFGFKGVTHHVARGETYALGVAGEPTDLAVVRACKGTVRWFVELRGRPAHTAKPHEGLSAVTAGCKLLAAYEAEMATRTMAHPLLGPPTLTCTAFEAGEGPNTVPSKSRLRFDYRYLPTEDSMAVHAHFKTVAERLESDIPGLSVIVEPPFVDSSAMDVPEDSRIVEEMCAVRAERGLPREVIGVPYGSDATKMVNVGAIPTIVFGPGNIDQAHSLDEYVEIDQVVSAAEMLVALARRVR</sequence>
<name>A0A840AQU3_9HYPH</name>
<keyword evidence="2 4" id="KW-0378">Hydrolase</keyword>
<evidence type="ECO:0000313" key="5">
    <source>
        <dbReference type="Proteomes" id="UP000553963"/>
    </source>
</evidence>
<protein>
    <submittedName>
        <fullName evidence="4">Acetylornithine deacetylase</fullName>
        <ecNumber evidence="4">3.5.1.16</ecNumber>
    </submittedName>
</protein>
<comment type="caution">
    <text evidence="4">The sequence shown here is derived from an EMBL/GenBank/DDBJ whole genome shotgun (WGS) entry which is preliminary data.</text>
</comment>
<accession>A0A840AQU3</accession>
<dbReference type="SUPFAM" id="SSF53187">
    <property type="entry name" value="Zn-dependent exopeptidases"/>
    <property type="match status" value="1"/>
</dbReference>
<dbReference type="Gene3D" id="3.40.630.10">
    <property type="entry name" value="Zn peptidases"/>
    <property type="match status" value="1"/>
</dbReference>
<dbReference type="GO" id="GO:0046872">
    <property type="term" value="F:metal ion binding"/>
    <property type="evidence" value="ECO:0007669"/>
    <property type="project" value="UniProtKB-KW"/>
</dbReference>
<evidence type="ECO:0000313" key="4">
    <source>
        <dbReference type="EMBL" id="MBB3931427.1"/>
    </source>
</evidence>
<dbReference type="InterPro" id="IPR050072">
    <property type="entry name" value="Peptidase_M20A"/>
</dbReference>
<dbReference type="Proteomes" id="UP000553963">
    <property type="component" value="Unassembled WGS sequence"/>
</dbReference>
<dbReference type="EC" id="3.5.1.16" evidence="4"/>
<evidence type="ECO:0000259" key="3">
    <source>
        <dbReference type="Pfam" id="PF07687"/>
    </source>
</evidence>
<keyword evidence="5" id="KW-1185">Reference proteome</keyword>
<organism evidence="4 5">
    <name type="scientific">Kaistia hirudinis</name>
    <dbReference type="NCBI Taxonomy" id="1293440"/>
    <lineage>
        <taxon>Bacteria</taxon>
        <taxon>Pseudomonadati</taxon>
        <taxon>Pseudomonadota</taxon>
        <taxon>Alphaproteobacteria</taxon>
        <taxon>Hyphomicrobiales</taxon>
        <taxon>Kaistiaceae</taxon>
        <taxon>Kaistia</taxon>
    </lineage>
</organism>
<dbReference type="RefSeq" id="WP_183399067.1">
    <property type="nucleotide sequence ID" value="NZ_JACIDS010000003.1"/>
</dbReference>
<gene>
    <name evidence="4" type="ORF">GGR25_002477</name>
</gene>
<dbReference type="GO" id="GO:0008777">
    <property type="term" value="F:acetylornithine deacetylase activity"/>
    <property type="evidence" value="ECO:0007669"/>
    <property type="project" value="UniProtKB-EC"/>
</dbReference>
<dbReference type="Pfam" id="PF01546">
    <property type="entry name" value="Peptidase_M20"/>
    <property type="match status" value="1"/>
</dbReference>
<dbReference type="AlphaFoldDB" id="A0A840AQU3"/>
<dbReference type="InterPro" id="IPR002933">
    <property type="entry name" value="Peptidase_M20"/>
</dbReference>
<dbReference type="PANTHER" id="PTHR43808">
    <property type="entry name" value="ACETYLORNITHINE DEACETYLASE"/>
    <property type="match status" value="1"/>
</dbReference>
<dbReference type="InterPro" id="IPR011650">
    <property type="entry name" value="Peptidase_M20_dimer"/>
</dbReference>
<dbReference type="Pfam" id="PF07687">
    <property type="entry name" value="M20_dimer"/>
    <property type="match status" value="1"/>
</dbReference>
<feature type="domain" description="Peptidase M20 dimerisation" evidence="3">
    <location>
        <begin position="182"/>
        <end position="282"/>
    </location>
</feature>
<keyword evidence="1" id="KW-0479">Metal-binding</keyword>
<proteinExistence type="predicted"/>
<dbReference type="Gene3D" id="3.30.70.360">
    <property type="match status" value="1"/>
</dbReference>